<gene>
    <name evidence="2" type="ORF">LVIROSA_LOCUS3646</name>
</gene>
<protein>
    <submittedName>
        <fullName evidence="2">Uncharacterized protein</fullName>
    </submittedName>
</protein>
<keyword evidence="3" id="KW-1185">Reference proteome</keyword>
<accession>A0AAU9LTT9</accession>
<feature type="compositionally biased region" description="Low complexity" evidence="1">
    <location>
        <begin position="13"/>
        <end position="23"/>
    </location>
</feature>
<proteinExistence type="predicted"/>
<reference evidence="2 3" key="1">
    <citation type="submission" date="2022-01" db="EMBL/GenBank/DDBJ databases">
        <authorList>
            <person name="Xiong W."/>
            <person name="Schranz E."/>
        </authorList>
    </citation>
    <scope>NUCLEOTIDE SEQUENCE [LARGE SCALE GENOMIC DNA]</scope>
</reference>
<evidence type="ECO:0000256" key="1">
    <source>
        <dbReference type="SAM" id="MobiDB-lite"/>
    </source>
</evidence>
<dbReference type="EMBL" id="CAKMRJ010000002">
    <property type="protein sequence ID" value="CAH1415833.1"/>
    <property type="molecule type" value="Genomic_DNA"/>
</dbReference>
<evidence type="ECO:0000313" key="2">
    <source>
        <dbReference type="EMBL" id="CAH1415833.1"/>
    </source>
</evidence>
<comment type="caution">
    <text evidence="2">The sequence shown here is derived from an EMBL/GenBank/DDBJ whole genome shotgun (WGS) entry which is preliminary data.</text>
</comment>
<feature type="compositionally biased region" description="Gly residues" evidence="1">
    <location>
        <begin position="66"/>
        <end position="80"/>
    </location>
</feature>
<dbReference type="AlphaFoldDB" id="A0AAU9LTT9"/>
<feature type="compositionally biased region" description="Basic and acidic residues" evidence="1">
    <location>
        <begin position="46"/>
        <end position="60"/>
    </location>
</feature>
<organism evidence="2 3">
    <name type="scientific">Lactuca virosa</name>
    <dbReference type="NCBI Taxonomy" id="75947"/>
    <lineage>
        <taxon>Eukaryota</taxon>
        <taxon>Viridiplantae</taxon>
        <taxon>Streptophyta</taxon>
        <taxon>Embryophyta</taxon>
        <taxon>Tracheophyta</taxon>
        <taxon>Spermatophyta</taxon>
        <taxon>Magnoliopsida</taxon>
        <taxon>eudicotyledons</taxon>
        <taxon>Gunneridae</taxon>
        <taxon>Pentapetalae</taxon>
        <taxon>asterids</taxon>
        <taxon>campanulids</taxon>
        <taxon>Asterales</taxon>
        <taxon>Asteraceae</taxon>
        <taxon>Cichorioideae</taxon>
        <taxon>Cichorieae</taxon>
        <taxon>Lactucinae</taxon>
        <taxon>Lactuca</taxon>
    </lineage>
</organism>
<name>A0AAU9LTT9_9ASTR</name>
<evidence type="ECO:0000313" key="3">
    <source>
        <dbReference type="Proteomes" id="UP001157418"/>
    </source>
</evidence>
<feature type="region of interest" description="Disordered" evidence="1">
    <location>
        <begin position="1"/>
        <end position="80"/>
    </location>
</feature>
<dbReference type="Proteomes" id="UP001157418">
    <property type="component" value="Unassembled WGS sequence"/>
</dbReference>
<sequence length="147" mass="15958">MSPSIIDRDMEEANGAAGENGPNPGEPPRFLSRRRWSQSTGRKSGSKIDLRKEQARKQEANDNGLMRGGLGGSDRGNGWGREGDSSRYLRVFFLGSFSHTSCNKTVRRRVAANADQRGVWDCASSIGGGMVSVGFSRSRLQGCCSDQ</sequence>